<evidence type="ECO:0000313" key="2">
    <source>
        <dbReference type="Proteomes" id="UP000765509"/>
    </source>
</evidence>
<dbReference type="Proteomes" id="UP000765509">
    <property type="component" value="Unassembled WGS sequence"/>
</dbReference>
<protein>
    <submittedName>
        <fullName evidence="1">Uncharacterized protein</fullName>
    </submittedName>
</protein>
<comment type="caution">
    <text evidence="1">The sequence shown here is derived from an EMBL/GenBank/DDBJ whole genome shotgun (WGS) entry which is preliminary data.</text>
</comment>
<organism evidence="1 2">
    <name type="scientific">Austropuccinia psidii MF-1</name>
    <dbReference type="NCBI Taxonomy" id="1389203"/>
    <lineage>
        <taxon>Eukaryota</taxon>
        <taxon>Fungi</taxon>
        <taxon>Dikarya</taxon>
        <taxon>Basidiomycota</taxon>
        <taxon>Pucciniomycotina</taxon>
        <taxon>Pucciniomycetes</taxon>
        <taxon>Pucciniales</taxon>
        <taxon>Sphaerophragmiaceae</taxon>
        <taxon>Austropuccinia</taxon>
    </lineage>
</organism>
<name>A0A9Q3JQT5_9BASI</name>
<dbReference type="AlphaFoldDB" id="A0A9Q3JQT5"/>
<sequence length="107" mass="11806">MASGNHQRPPDQLQARIPLQLRGRLPFLQCTLYSGPGVVQIWYNIPFLLSNTMVTLSGPKHVISNQVPNPSPSLKEDFSAIQSGDSLASTRRPFKDPNHLALQELGC</sequence>
<dbReference type="EMBL" id="AVOT02079039">
    <property type="protein sequence ID" value="MBW0566396.1"/>
    <property type="molecule type" value="Genomic_DNA"/>
</dbReference>
<reference evidence="1" key="1">
    <citation type="submission" date="2021-03" db="EMBL/GenBank/DDBJ databases">
        <title>Draft genome sequence of rust myrtle Austropuccinia psidii MF-1, a brazilian biotype.</title>
        <authorList>
            <person name="Quecine M.C."/>
            <person name="Pachon D.M.R."/>
            <person name="Bonatelli M.L."/>
            <person name="Correr F.H."/>
            <person name="Franceschini L.M."/>
            <person name="Leite T.F."/>
            <person name="Margarido G.R.A."/>
            <person name="Almeida C.A."/>
            <person name="Ferrarezi J.A."/>
            <person name="Labate C.A."/>
        </authorList>
    </citation>
    <scope>NUCLEOTIDE SEQUENCE</scope>
    <source>
        <strain evidence="1">MF-1</strain>
    </source>
</reference>
<keyword evidence="2" id="KW-1185">Reference proteome</keyword>
<accession>A0A9Q3JQT5</accession>
<gene>
    <name evidence="1" type="ORF">O181_106111</name>
</gene>
<evidence type="ECO:0000313" key="1">
    <source>
        <dbReference type="EMBL" id="MBW0566396.1"/>
    </source>
</evidence>
<proteinExistence type="predicted"/>